<dbReference type="EMBL" id="SZYD01000014">
    <property type="protein sequence ID" value="KAD4178537.1"/>
    <property type="molecule type" value="Genomic_DNA"/>
</dbReference>
<accession>A0A5N6MWU3</accession>
<reference evidence="4 5" key="1">
    <citation type="submission" date="2019-05" db="EMBL/GenBank/DDBJ databases">
        <title>Mikania micrantha, genome provides insights into the molecular mechanism of rapid growth.</title>
        <authorList>
            <person name="Liu B."/>
        </authorList>
    </citation>
    <scope>NUCLEOTIDE SEQUENCE [LARGE SCALE GENOMIC DNA]</scope>
    <source>
        <strain evidence="4">NLD-2019</strain>
        <tissue evidence="4">Leaf</tissue>
    </source>
</reference>
<keyword evidence="3" id="KW-0812">Transmembrane</keyword>
<evidence type="ECO:0000256" key="2">
    <source>
        <dbReference type="ARBA" id="ARBA00023136"/>
    </source>
</evidence>
<comment type="caution">
    <text evidence="4">The sequence shown here is derived from an EMBL/GenBank/DDBJ whole genome shotgun (WGS) entry which is preliminary data.</text>
</comment>
<dbReference type="InterPro" id="IPR044839">
    <property type="entry name" value="NDR1-like"/>
</dbReference>
<organism evidence="4 5">
    <name type="scientific">Mikania micrantha</name>
    <name type="common">bitter vine</name>
    <dbReference type="NCBI Taxonomy" id="192012"/>
    <lineage>
        <taxon>Eukaryota</taxon>
        <taxon>Viridiplantae</taxon>
        <taxon>Streptophyta</taxon>
        <taxon>Embryophyta</taxon>
        <taxon>Tracheophyta</taxon>
        <taxon>Spermatophyta</taxon>
        <taxon>Magnoliopsida</taxon>
        <taxon>eudicotyledons</taxon>
        <taxon>Gunneridae</taxon>
        <taxon>Pentapetalae</taxon>
        <taxon>asterids</taxon>
        <taxon>campanulids</taxon>
        <taxon>Asterales</taxon>
        <taxon>Asteraceae</taxon>
        <taxon>Asteroideae</taxon>
        <taxon>Heliantheae alliance</taxon>
        <taxon>Eupatorieae</taxon>
        <taxon>Mikania</taxon>
    </lineage>
</organism>
<dbReference type="GO" id="GO:0005886">
    <property type="term" value="C:plasma membrane"/>
    <property type="evidence" value="ECO:0007669"/>
    <property type="project" value="TreeGrafter"/>
</dbReference>
<proteinExistence type="predicted"/>
<gene>
    <name evidence="4" type="ORF">E3N88_27128</name>
</gene>
<comment type="subcellular location">
    <subcellularLocation>
        <location evidence="1">Membrane</location>
    </subcellularLocation>
</comment>
<evidence type="ECO:0000313" key="4">
    <source>
        <dbReference type="EMBL" id="KAD4178537.1"/>
    </source>
</evidence>
<keyword evidence="3" id="KW-1133">Transmembrane helix</keyword>
<evidence type="ECO:0000256" key="3">
    <source>
        <dbReference type="SAM" id="Phobius"/>
    </source>
</evidence>
<keyword evidence="5" id="KW-1185">Reference proteome</keyword>
<dbReference type="GO" id="GO:0098542">
    <property type="term" value="P:defense response to other organism"/>
    <property type="evidence" value="ECO:0007669"/>
    <property type="project" value="InterPro"/>
</dbReference>
<dbReference type="PANTHER" id="PTHR31234:SF66">
    <property type="entry name" value="LATE EMBRYOGENESIS ABUNDANT PROTEIN"/>
    <property type="match status" value="1"/>
</dbReference>
<dbReference type="OrthoDB" id="1875580at2759"/>
<sequence length="200" mass="22657">MPKRPVLRPQRRTNPLIWCFATVCVIITTIVIVTGIIVFSGYLAIRPKAPLLYVHAAHLDQAVYSPDGSLAVRLMIAVKAENHNLKAHVRFYNTSFTLSYQGLSIARLVAGPFDVQKNTSQELRYVVESSSIPLGPVQQEMTEQALWKTKMMPFVLKGYSRTRRQVGPLGPLKFRLHVNCHMWLPTNHTVVFPHCNNKSH</sequence>
<feature type="transmembrane region" description="Helical" evidence="3">
    <location>
        <begin position="15"/>
        <end position="45"/>
    </location>
</feature>
<protein>
    <recommendedName>
        <fullName evidence="6">Late embryogenesis abundant protein LEA-2 subgroup domain-containing protein</fullName>
    </recommendedName>
</protein>
<evidence type="ECO:0000313" key="5">
    <source>
        <dbReference type="Proteomes" id="UP000326396"/>
    </source>
</evidence>
<evidence type="ECO:0000256" key="1">
    <source>
        <dbReference type="ARBA" id="ARBA00004370"/>
    </source>
</evidence>
<dbReference type="AlphaFoldDB" id="A0A5N6MWU3"/>
<keyword evidence="2 3" id="KW-0472">Membrane</keyword>
<name>A0A5N6MWU3_9ASTR</name>
<dbReference type="PANTHER" id="PTHR31234">
    <property type="entry name" value="LATE EMBRYOGENESIS ABUNDANT (LEA) HYDROXYPROLINE-RICH GLYCOPROTEIN FAMILY"/>
    <property type="match status" value="1"/>
</dbReference>
<dbReference type="Proteomes" id="UP000326396">
    <property type="component" value="Linkage Group LG4"/>
</dbReference>
<evidence type="ECO:0008006" key="6">
    <source>
        <dbReference type="Google" id="ProtNLM"/>
    </source>
</evidence>